<dbReference type="EMBL" id="FRCX01000002">
    <property type="protein sequence ID" value="SHM70005.1"/>
    <property type="molecule type" value="Genomic_DNA"/>
</dbReference>
<organism evidence="5 6">
    <name type="scientific">Duganella sacchari</name>
    <dbReference type="NCBI Taxonomy" id="551987"/>
    <lineage>
        <taxon>Bacteria</taxon>
        <taxon>Pseudomonadati</taxon>
        <taxon>Pseudomonadota</taxon>
        <taxon>Betaproteobacteria</taxon>
        <taxon>Burkholderiales</taxon>
        <taxon>Oxalobacteraceae</taxon>
        <taxon>Telluria group</taxon>
        <taxon>Duganella</taxon>
    </lineage>
</organism>
<proteinExistence type="predicted"/>
<feature type="domain" description="3-dehydroquinate synthase N-terminal" evidence="3">
    <location>
        <begin position="46"/>
        <end position="213"/>
    </location>
</feature>
<keyword evidence="2" id="KW-0057">Aromatic amino acid biosynthesis</keyword>
<sequence length="438" mass="47834">MLELAEKIDSAAPVYTEAAVQPAVADSTPVLGAGETQWWFDARQAGKTILPAVEASNCTHIVLDHGQHRSFATRKQKVVSVDTASQLKDLEAGAWVLTRDDAVRRKAVAAGHKAGLFINVVDLQAEFPYCISVCERGDDFVVIDIAHATYIPYELLLAKTEGKSTMIFRNVPIKGLDGVVDDVNQSLNAFATMEHGIGVVMRTEQPEVIASLTQGLARRQDSALKLVKARVEQVQHTGLGHRVCVDTTSLMSAEEGMIVGSTGWGGLFVCSETHYLPHMNLREFRVNAGGVHSYIWGPDDNVMYLSEMQAGAEVLCVDLHGNSRVITVGRAKIERRPLLKIRCSVALDEVSPELRAAVENANAAARDVTPDHETTPLEDPNRIYLNTFLQNDWHVRLMGGDGKIRHATLVQPGDTLLAHVALPGRHTGLKVAEHIIEK</sequence>
<dbReference type="GO" id="GO:0008652">
    <property type="term" value="P:amino acid biosynthetic process"/>
    <property type="evidence" value="ECO:0007669"/>
    <property type="project" value="UniProtKB-KW"/>
</dbReference>
<dbReference type="STRING" id="551987.SAMN05192549_102264"/>
<evidence type="ECO:0000259" key="3">
    <source>
        <dbReference type="Pfam" id="PF01959"/>
    </source>
</evidence>
<dbReference type="AlphaFoldDB" id="A0A1M7KXL8"/>
<evidence type="ECO:0000259" key="4">
    <source>
        <dbReference type="Pfam" id="PF26558"/>
    </source>
</evidence>
<dbReference type="GO" id="GO:0016491">
    <property type="term" value="F:oxidoreductase activity"/>
    <property type="evidence" value="ECO:0007669"/>
    <property type="project" value="InterPro"/>
</dbReference>
<feature type="domain" description="3-dehydroquinate synthase C-terminal" evidence="4">
    <location>
        <begin position="385"/>
        <end position="438"/>
    </location>
</feature>
<dbReference type="GO" id="GO:0009073">
    <property type="term" value="P:aromatic amino acid family biosynthetic process"/>
    <property type="evidence" value="ECO:0007669"/>
    <property type="project" value="UniProtKB-KW"/>
</dbReference>
<dbReference type="Proteomes" id="UP000184339">
    <property type="component" value="Unassembled WGS sequence"/>
</dbReference>
<reference evidence="6" key="1">
    <citation type="submission" date="2016-11" db="EMBL/GenBank/DDBJ databases">
        <authorList>
            <person name="Varghese N."/>
            <person name="Submissions S."/>
        </authorList>
    </citation>
    <scope>NUCLEOTIDE SEQUENCE [LARGE SCALE GENOMIC DNA]</scope>
    <source>
        <strain evidence="6">Sac-22</strain>
    </source>
</reference>
<dbReference type="Pfam" id="PF01959">
    <property type="entry name" value="DHQS"/>
    <property type="match status" value="1"/>
</dbReference>
<evidence type="ECO:0000313" key="5">
    <source>
        <dbReference type="EMBL" id="SHM70005.1"/>
    </source>
</evidence>
<evidence type="ECO:0000256" key="2">
    <source>
        <dbReference type="ARBA" id="ARBA00023141"/>
    </source>
</evidence>
<name>A0A1M7KXL8_9BURK</name>
<accession>A0A1M7KXL8</accession>
<dbReference type="PANTHER" id="PTHR33563">
    <property type="match status" value="1"/>
</dbReference>
<dbReference type="PANTHER" id="PTHR33563:SF1">
    <property type="entry name" value="3-DEHYDROQUINATE SYNTHASE"/>
    <property type="match status" value="1"/>
</dbReference>
<keyword evidence="6" id="KW-1185">Reference proteome</keyword>
<feature type="domain" description="3-dehydroquinate synthase C-terminal" evidence="4">
    <location>
        <begin position="229"/>
        <end position="351"/>
    </location>
</feature>
<keyword evidence="1" id="KW-0028">Amino-acid biosynthesis</keyword>
<dbReference type="InterPro" id="IPR056179">
    <property type="entry name" value="DHQS_C"/>
</dbReference>
<dbReference type="GO" id="GO:0003856">
    <property type="term" value="F:3-dehydroquinate synthase activity"/>
    <property type="evidence" value="ECO:0007669"/>
    <property type="project" value="InterPro"/>
</dbReference>
<dbReference type="InterPro" id="IPR030960">
    <property type="entry name" value="DHQS/DOIS_N"/>
</dbReference>
<evidence type="ECO:0000256" key="1">
    <source>
        <dbReference type="ARBA" id="ARBA00022605"/>
    </source>
</evidence>
<gene>
    <name evidence="5" type="ORF">SAMN05192549_102264</name>
</gene>
<evidence type="ECO:0000313" key="6">
    <source>
        <dbReference type="Proteomes" id="UP000184339"/>
    </source>
</evidence>
<dbReference type="RefSeq" id="WP_167544253.1">
    <property type="nucleotide sequence ID" value="NZ_FRCX01000002.1"/>
</dbReference>
<dbReference type="InterPro" id="IPR002812">
    <property type="entry name" value="DHQS"/>
</dbReference>
<protein>
    <submittedName>
        <fullName evidence="5">3-dehydroquinate synthase II/3-amino-4-hydroxybenzoic acid synthase</fullName>
    </submittedName>
</protein>
<dbReference type="Pfam" id="PF26558">
    <property type="entry name" value="DHQS_2nd"/>
    <property type="match status" value="2"/>
</dbReference>